<evidence type="ECO:0000313" key="1">
    <source>
        <dbReference type="EMBL" id="CCH73882.1"/>
    </source>
</evidence>
<dbReference type="AlphaFoldDB" id="W6JXP4"/>
<accession>W6JXP4</accession>
<dbReference type="EMBL" id="CAJA01000273">
    <property type="protein sequence ID" value="CCH73882.1"/>
    <property type="molecule type" value="Genomic_DNA"/>
</dbReference>
<dbReference type="Proteomes" id="UP000035763">
    <property type="component" value="Unassembled WGS sequence"/>
</dbReference>
<reference evidence="1 2" key="1">
    <citation type="journal article" date="2013" name="ISME J.">
        <title>A metabolic model for members of the genus Tetrasphaera involved in enhanced biological phosphorus removal.</title>
        <authorList>
            <person name="Kristiansen R."/>
            <person name="Nguyen H.T.T."/>
            <person name="Saunders A.M."/>
            <person name="Nielsen J.L."/>
            <person name="Wimmer R."/>
            <person name="Le V.Q."/>
            <person name="McIlroy S.J."/>
            <person name="Petrovski S."/>
            <person name="Seviour R.J."/>
            <person name="Calteau A."/>
            <person name="Nielsen K.L."/>
            <person name="Nielsen P.H."/>
        </authorList>
    </citation>
    <scope>NUCLEOTIDE SEQUENCE [LARGE SCALE GENOMIC DNA]</scope>
    <source>
        <strain evidence="1 2">Ben110</strain>
    </source>
</reference>
<comment type="caution">
    <text evidence="1">The sequence shown here is derived from an EMBL/GenBank/DDBJ whole genome shotgun (WGS) entry which is preliminary data.</text>
</comment>
<gene>
    <name evidence="1" type="ORF">BN11_3440004</name>
</gene>
<keyword evidence="2" id="KW-1185">Reference proteome</keyword>
<protein>
    <submittedName>
        <fullName evidence="1">Uncharacterized protein</fullName>
    </submittedName>
</protein>
<sequence>MHFAPMLATLRGDAGGRGYLADKRGLVIVECGDLASGADVDRRPGVPDSAE</sequence>
<name>W6JXP4_9MICO</name>
<proteinExistence type="predicted"/>
<evidence type="ECO:0000313" key="2">
    <source>
        <dbReference type="Proteomes" id="UP000035763"/>
    </source>
</evidence>
<organism evidence="1 2">
    <name type="scientific">Nostocoides australiense Ben110</name>
    <dbReference type="NCBI Taxonomy" id="1193182"/>
    <lineage>
        <taxon>Bacteria</taxon>
        <taxon>Bacillati</taxon>
        <taxon>Actinomycetota</taxon>
        <taxon>Actinomycetes</taxon>
        <taxon>Micrococcales</taxon>
        <taxon>Intrasporangiaceae</taxon>
        <taxon>Nostocoides</taxon>
    </lineage>
</organism>